<evidence type="ECO:0000256" key="6">
    <source>
        <dbReference type="HAMAP-Rule" id="MF_01844"/>
    </source>
</evidence>
<keyword evidence="6" id="KW-0915">Sodium</keyword>
<evidence type="ECO:0000256" key="2">
    <source>
        <dbReference type="ARBA" id="ARBA00022475"/>
    </source>
</evidence>
<keyword evidence="6" id="KW-0739">Sodium transport</keyword>
<sequence>MSCLDHIVTKSKSLLYKDSLLGILLISLTILVMIVANIPFSSSYYFNYLNLKIADLTLKHWVNDILMVSYFFMIGLDIKHELINGELSSWKKRSLPALGAIGGIIFPALIYLFINRHTEFTLRGWAIPTATDIAFTLGMLSLMGPRFPPSLKIFFTALTIIDDFSAVAIIAFFYTQHLHLYALIIATTLIFLLFALNRFRVTHLFLYGFFGLCLWYAILISGIHTTVFGVIFALLLPDTKTYATHTNKMSFYFLGDGLKLWVNYLILPAFVLVNAGFSLSMIPYIDLCDSIVWGTTLGLFLGKQIGIFLFSFIAIKFGWGILPKNSSWRLLYGGSILCGIGFTMSMFLTLQAFPNSSDLQEKAKLGIILASIMSGILAYFILKPSQNK</sequence>
<dbReference type="EMBL" id="SEOL01000001">
    <property type="protein sequence ID" value="MBL0848602.1"/>
    <property type="molecule type" value="Genomic_DNA"/>
</dbReference>
<proteinExistence type="inferred from homology"/>
<feature type="transmembrane region" description="Helical" evidence="6">
    <location>
        <begin position="297"/>
        <end position="319"/>
    </location>
</feature>
<evidence type="ECO:0000256" key="4">
    <source>
        <dbReference type="ARBA" id="ARBA00022989"/>
    </source>
</evidence>
<feature type="transmembrane region" description="Helical" evidence="6">
    <location>
        <begin position="204"/>
        <end position="236"/>
    </location>
</feature>
<feature type="transmembrane region" description="Helical" evidence="6">
    <location>
        <begin position="120"/>
        <end position="142"/>
    </location>
</feature>
<comment type="function">
    <text evidence="6">Na(+)/H(+) antiporter that extrudes sodium in exchange for external protons.</text>
</comment>
<dbReference type="PANTHER" id="PTHR30341:SF0">
    <property type="entry name" value="NA(+)_H(+) ANTIPORTER NHAA"/>
    <property type="match status" value="1"/>
</dbReference>
<dbReference type="Gene3D" id="1.20.1530.10">
    <property type="entry name" value="Na+/H+ antiporter like domain"/>
    <property type="match status" value="1"/>
</dbReference>
<feature type="transmembrane region" description="Helical" evidence="6">
    <location>
        <begin position="20"/>
        <end position="40"/>
    </location>
</feature>
<evidence type="ECO:0000313" key="8">
    <source>
        <dbReference type="Proteomes" id="UP000736856"/>
    </source>
</evidence>
<feature type="transmembrane region" description="Helical" evidence="6">
    <location>
        <begin position="180"/>
        <end position="197"/>
    </location>
</feature>
<dbReference type="AlphaFoldDB" id="A0A937AJ05"/>
<gene>
    <name evidence="6 7" type="primary">nhaA</name>
    <name evidence="7" type="ORF">EU981_00635</name>
</gene>
<reference evidence="7" key="1">
    <citation type="submission" date="2019-02" db="EMBL/GenBank/DDBJ databases">
        <title>A novel Candidatus Liberibacter species associated with the New Zealand native fuchsia psyllid, Ctenarytaina fuchsiae.</title>
        <authorList>
            <person name="Thompson S.M."/>
            <person name="Jorgensen N."/>
            <person name="David C."/>
            <person name="Bulman S.R."/>
            <person name="Smith G.R."/>
        </authorList>
    </citation>
    <scope>NUCLEOTIDE SEQUENCE</scope>
    <source>
        <strain evidence="7">Oxford</strain>
    </source>
</reference>
<dbReference type="HAMAP" id="MF_01844">
    <property type="entry name" value="NhaA"/>
    <property type="match status" value="1"/>
</dbReference>
<keyword evidence="6" id="KW-0050">Antiport</keyword>
<comment type="caution">
    <text evidence="7">The sequence shown here is derived from an EMBL/GenBank/DDBJ whole genome shotgun (WGS) entry which is preliminary data.</text>
</comment>
<dbReference type="Pfam" id="PF06965">
    <property type="entry name" value="Na_H_antiport_1"/>
    <property type="match status" value="1"/>
</dbReference>
<dbReference type="PANTHER" id="PTHR30341">
    <property type="entry name" value="SODIUM ION/PROTON ANTIPORTER NHAA-RELATED"/>
    <property type="match status" value="1"/>
</dbReference>
<keyword evidence="2 6" id="KW-1003">Cell membrane</keyword>
<dbReference type="GO" id="GO:0015385">
    <property type="term" value="F:sodium:proton antiporter activity"/>
    <property type="evidence" value="ECO:0007669"/>
    <property type="project" value="UniProtKB-UniRule"/>
</dbReference>
<dbReference type="InterPro" id="IPR004670">
    <property type="entry name" value="NhaA"/>
</dbReference>
<keyword evidence="4 6" id="KW-1133">Transmembrane helix</keyword>
<keyword evidence="6" id="KW-0813">Transport</keyword>
<feature type="transmembrane region" description="Helical" evidence="6">
    <location>
        <begin position="97"/>
        <end position="114"/>
    </location>
</feature>
<feature type="transmembrane region" description="Helical" evidence="6">
    <location>
        <begin position="261"/>
        <end position="285"/>
    </location>
</feature>
<evidence type="ECO:0000256" key="1">
    <source>
        <dbReference type="ARBA" id="ARBA00004429"/>
    </source>
</evidence>
<keyword evidence="3 6" id="KW-0812">Transmembrane</keyword>
<dbReference type="Proteomes" id="UP000736856">
    <property type="component" value="Unassembled WGS sequence"/>
</dbReference>
<keyword evidence="5 6" id="KW-0472">Membrane</keyword>
<accession>A0A937AJ05</accession>
<comment type="catalytic activity">
    <reaction evidence="6">
        <text>Na(+)(in) + 2 H(+)(out) = Na(+)(out) + 2 H(+)(in)</text>
        <dbReference type="Rhea" id="RHEA:29251"/>
        <dbReference type="ChEBI" id="CHEBI:15378"/>
        <dbReference type="ChEBI" id="CHEBI:29101"/>
    </reaction>
</comment>
<dbReference type="GO" id="GO:0005886">
    <property type="term" value="C:plasma membrane"/>
    <property type="evidence" value="ECO:0007669"/>
    <property type="project" value="UniProtKB-SubCell"/>
</dbReference>
<organism evidence="7 8">
    <name type="scientific">Candidatus Liberibacter ctenarytainae</name>
    <dbReference type="NCBI Taxonomy" id="2020335"/>
    <lineage>
        <taxon>Bacteria</taxon>
        <taxon>Pseudomonadati</taxon>
        <taxon>Pseudomonadota</taxon>
        <taxon>Alphaproteobacteria</taxon>
        <taxon>Hyphomicrobiales</taxon>
        <taxon>Rhizobiaceae</taxon>
        <taxon>Liberibacter</taxon>
    </lineage>
</organism>
<dbReference type="NCBIfam" id="TIGR00773">
    <property type="entry name" value="NhaA"/>
    <property type="match status" value="1"/>
</dbReference>
<name>A0A937AJ05_9HYPH</name>
<feature type="transmembrane region" description="Helical" evidence="6">
    <location>
        <begin position="154"/>
        <end position="174"/>
    </location>
</feature>
<keyword evidence="6" id="KW-0406">Ion transport</keyword>
<comment type="similarity">
    <text evidence="6">Belongs to the NhaA Na(+)/H(+) (TC 2.A.33) antiporter family.</text>
</comment>
<evidence type="ECO:0000313" key="7">
    <source>
        <dbReference type="EMBL" id="MBL0848602.1"/>
    </source>
</evidence>
<dbReference type="InterPro" id="IPR023171">
    <property type="entry name" value="Na/H_antiporter_dom_sf"/>
</dbReference>
<feature type="transmembrane region" description="Helical" evidence="6">
    <location>
        <begin position="365"/>
        <end position="382"/>
    </location>
</feature>
<feature type="transmembrane region" description="Helical" evidence="6">
    <location>
        <begin position="331"/>
        <end position="353"/>
    </location>
</feature>
<evidence type="ECO:0000256" key="3">
    <source>
        <dbReference type="ARBA" id="ARBA00022692"/>
    </source>
</evidence>
<dbReference type="GO" id="GO:0006885">
    <property type="term" value="P:regulation of pH"/>
    <property type="evidence" value="ECO:0007669"/>
    <property type="project" value="UniProtKB-UniRule"/>
</dbReference>
<evidence type="ECO:0000256" key="5">
    <source>
        <dbReference type="ARBA" id="ARBA00023136"/>
    </source>
</evidence>
<protein>
    <recommendedName>
        <fullName evidence="6">Na(+)/H(+) antiporter NhaA</fullName>
    </recommendedName>
    <alternativeName>
        <fullName evidence="6">Sodium/proton antiporter NhaA</fullName>
    </alternativeName>
</protein>
<comment type="subcellular location">
    <subcellularLocation>
        <location evidence="1">Cell inner membrane</location>
        <topology evidence="1">Multi-pass membrane protein</topology>
    </subcellularLocation>
    <subcellularLocation>
        <location evidence="6">Cell membrane</location>
        <topology evidence="6">Multi-pass membrane protein</topology>
    </subcellularLocation>
</comment>